<dbReference type="Proteomes" id="UP001212997">
    <property type="component" value="Unassembled WGS sequence"/>
</dbReference>
<accession>A0AAD5YD10</accession>
<organism evidence="1 2">
    <name type="scientific">Meripilus lineatus</name>
    <dbReference type="NCBI Taxonomy" id="2056292"/>
    <lineage>
        <taxon>Eukaryota</taxon>
        <taxon>Fungi</taxon>
        <taxon>Dikarya</taxon>
        <taxon>Basidiomycota</taxon>
        <taxon>Agaricomycotina</taxon>
        <taxon>Agaricomycetes</taxon>
        <taxon>Polyporales</taxon>
        <taxon>Meripilaceae</taxon>
        <taxon>Meripilus</taxon>
    </lineage>
</organism>
<reference evidence="1" key="1">
    <citation type="submission" date="2022-07" db="EMBL/GenBank/DDBJ databases">
        <title>Genome Sequence of Physisporinus lineatus.</title>
        <authorList>
            <person name="Buettner E."/>
        </authorList>
    </citation>
    <scope>NUCLEOTIDE SEQUENCE</scope>
    <source>
        <strain evidence="1">VT162</strain>
    </source>
</reference>
<dbReference type="EMBL" id="JANAWD010000839">
    <property type="protein sequence ID" value="KAJ3475539.1"/>
    <property type="molecule type" value="Genomic_DNA"/>
</dbReference>
<evidence type="ECO:0000313" key="2">
    <source>
        <dbReference type="Proteomes" id="UP001212997"/>
    </source>
</evidence>
<dbReference type="AlphaFoldDB" id="A0AAD5YD10"/>
<proteinExistence type="predicted"/>
<gene>
    <name evidence="1" type="ORF">NLI96_g11776</name>
</gene>
<protein>
    <submittedName>
        <fullName evidence="1">Uncharacterized protein</fullName>
    </submittedName>
</protein>
<name>A0AAD5YD10_9APHY</name>
<comment type="caution">
    <text evidence="1">The sequence shown here is derived from an EMBL/GenBank/DDBJ whole genome shotgun (WGS) entry which is preliminary data.</text>
</comment>
<evidence type="ECO:0000313" key="1">
    <source>
        <dbReference type="EMBL" id="KAJ3475539.1"/>
    </source>
</evidence>
<sequence>MTLMLWSIGEGPPTQQWVPSLGACDKLQRFTITIPTHLHDATEEEIDSRNVLQFLEPILAYLPASLRVIRFASGSKASVLFSQQTEAFWAAVDDTLTSQRFPRLTSVEVIWGKKNVDDSGDPSQRSLLEKFIPEIHSRGSGVSIRDLHRYLYNVARLPPYHF</sequence>
<keyword evidence="2" id="KW-1185">Reference proteome</keyword>